<proteinExistence type="predicted"/>
<dbReference type="Pfam" id="PF00440">
    <property type="entry name" value="TetR_N"/>
    <property type="match status" value="1"/>
</dbReference>
<dbReference type="PROSITE" id="PS50977">
    <property type="entry name" value="HTH_TETR_2"/>
    <property type="match status" value="1"/>
</dbReference>
<name>A0A5R8N9M7_9NOCA</name>
<dbReference type="Gene3D" id="1.10.357.10">
    <property type="entry name" value="Tetracycline Repressor, domain 2"/>
    <property type="match status" value="1"/>
</dbReference>
<evidence type="ECO:0000313" key="6">
    <source>
        <dbReference type="EMBL" id="TLF72415.1"/>
    </source>
</evidence>
<dbReference type="InterPro" id="IPR050109">
    <property type="entry name" value="HTH-type_TetR-like_transc_reg"/>
</dbReference>
<dbReference type="InterPro" id="IPR009057">
    <property type="entry name" value="Homeodomain-like_sf"/>
</dbReference>
<evidence type="ECO:0000256" key="1">
    <source>
        <dbReference type="ARBA" id="ARBA00023015"/>
    </source>
</evidence>
<feature type="domain" description="HTH tetR-type" evidence="5">
    <location>
        <begin position="17"/>
        <end position="77"/>
    </location>
</feature>
<accession>A0A5R8N9M7</accession>
<evidence type="ECO:0000256" key="4">
    <source>
        <dbReference type="PROSITE-ProRule" id="PRU00335"/>
    </source>
</evidence>
<comment type="caution">
    <text evidence="6">The sequence shown here is derived from an EMBL/GenBank/DDBJ whole genome shotgun (WGS) entry which is preliminary data.</text>
</comment>
<reference evidence="6 7" key="1">
    <citation type="submission" date="2019-05" db="EMBL/GenBank/DDBJ databases">
        <title>Genomes sequences of two Nocardia cyriacigeorgica environmental isolates, type strains Nocardia asteroides ATCC 19247 and Nocardia cyriacigeorgica DSM 44484.</title>
        <authorList>
            <person name="Vautrin F."/>
            <person name="Bergeron E."/>
            <person name="Dubost A."/>
            <person name="Abrouk D."/>
            <person name="Rodriguez Nava V."/>
            <person name="Pujic P."/>
        </authorList>
    </citation>
    <scope>NUCLEOTIDE SEQUENCE [LARGE SCALE GENOMIC DNA]</scope>
    <source>
        <strain evidence="6 7">EML 446</strain>
    </source>
</reference>
<dbReference type="InterPro" id="IPR001647">
    <property type="entry name" value="HTH_TetR"/>
</dbReference>
<keyword evidence="3" id="KW-0804">Transcription</keyword>
<dbReference type="GO" id="GO:0003700">
    <property type="term" value="F:DNA-binding transcription factor activity"/>
    <property type="evidence" value="ECO:0007669"/>
    <property type="project" value="TreeGrafter"/>
</dbReference>
<dbReference type="InterPro" id="IPR036271">
    <property type="entry name" value="Tet_transcr_reg_TetR-rel_C_sf"/>
</dbReference>
<dbReference type="SUPFAM" id="SSF48498">
    <property type="entry name" value="Tetracyclin repressor-like, C-terminal domain"/>
    <property type="match status" value="1"/>
</dbReference>
<dbReference type="EMBL" id="VBUT01000017">
    <property type="protein sequence ID" value="TLF72415.1"/>
    <property type="molecule type" value="Genomic_DNA"/>
</dbReference>
<dbReference type="GO" id="GO:0000976">
    <property type="term" value="F:transcription cis-regulatory region binding"/>
    <property type="evidence" value="ECO:0007669"/>
    <property type="project" value="TreeGrafter"/>
</dbReference>
<feature type="DNA-binding region" description="H-T-H motif" evidence="4">
    <location>
        <begin position="40"/>
        <end position="59"/>
    </location>
</feature>
<dbReference type="RefSeq" id="WP_138453138.1">
    <property type="nucleotide sequence ID" value="NZ_VBUT01000017.1"/>
</dbReference>
<dbReference type="PANTHER" id="PTHR30055:SF234">
    <property type="entry name" value="HTH-TYPE TRANSCRIPTIONAL REGULATOR BETI"/>
    <property type="match status" value="1"/>
</dbReference>
<evidence type="ECO:0000313" key="7">
    <source>
        <dbReference type="Proteomes" id="UP000306378"/>
    </source>
</evidence>
<keyword evidence="1" id="KW-0805">Transcription regulation</keyword>
<protein>
    <submittedName>
        <fullName evidence="6">TetR/AcrR family transcriptional regulator</fullName>
    </submittedName>
</protein>
<dbReference type="PANTHER" id="PTHR30055">
    <property type="entry name" value="HTH-TYPE TRANSCRIPTIONAL REGULATOR RUTR"/>
    <property type="match status" value="1"/>
</dbReference>
<evidence type="ECO:0000259" key="5">
    <source>
        <dbReference type="PROSITE" id="PS50977"/>
    </source>
</evidence>
<dbReference type="AlphaFoldDB" id="A0A5R8N9M7"/>
<dbReference type="PRINTS" id="PR00455">
    <property type="entry name" value="HTHTETR"/>
</dbReference>
<organism evidence="6 7">
    <name type="scientific">Nocardia cyriacigeorgica</name>
    <dbReference type="NCBI Taxonomy" id="135487"/>
    <lineage>
        <taxon>Bacteria</taxon>
        <taxon>Bacillati</taxon>
        <taxon>Actinomycetota</taxon>
        <taxon>Actinomycetes</taxon>
        <taxon>Mycobacteriales</taxon>
        <taxon>Nocardiaceae</taxon>
        <taxon>Nocardia</taxon>
    </lineage>
</organism>
<dbReference type="Proteomes" id="UP000306378">
    <property type="component" value="Unassembled WGS sequence"/>
</dbReference>
<evidence type="ECO:0000256" key="2">
    <source>
        <dbReference type="ARBA" id="ARBA00023125"/>
    </source>
</evidence>
<keyword evidence="2 4" id="KW-0238">DNA-binding</keyword>
<gene>
    <name evidence="6" type="ORF">FEK34_29090</name>
</gene>
<evidence type="ECO:0000256" key="3">
    <source>
        <dbReference type="ARBA" id="ARBA00023163"/>
    </source>
</evidence>
<sequence>MSTATSRGPRGPYARSTERRRVIAAAVLGLVEEKGHEHLTTAEVAARADLAEATVLYHFPSRDHLLVAALEHSEEQATTLIPPIGSAADDLPDRLREFVHQTTQHSNVTRLFMTLAAQATLPGHPARDYITRHRSRVVEVFTELVRARQRAGMAHPGLDPAVVARQFVATWNGLETAWFLDPSFDLADLVVDAFRRLTGQNWAEIRAMLLDPSTGL</sequence>
<dbReference type="SUPFAM" id="SSF46689">
    <property type="entry name" value="Homeodomain-like"/>
    <property type="match status" value="1"/>
</dbReference>